<dbReference type="PANTHER" id="PTHR19211:SF69">
    <property type="entry name" value="ATP-BINDING PROTEIN UUP"/>
    <property type="match status" value="1"/>
</dbReference>
<proteinExistence type="predicted"/>
<dbReference type="PANTHER" id="PTHR19211">
    <property type="entry name" value="ATP-BINDING TRANSPORT PROTEIN-RELATED"/>
    <property type="match status" value="1"/>
</dbReference>
<dbReference type="InterPro" id="IPR050611">
    <property type="entry name" value="ABCF"/>
</dbReference>
<dbReference type="Pfam" id="PF00005">
    <property type="entry name" value="ABC_tran"/>
    <property type="match status" value="2"/>
</dbReference>
<dbReference type="Gene3D" id="3.40.50.300">
    <property type="entry name" value="P-loop containing nucleotide triphosphate hydrolases"/>
    <property type="match status" value="2"/>
</dbReference>
<protein>
    <submittedName>
        <fullName evidence="5">ABC-F family ATP-binding cassette domain-containing protein</fullName>
    </submittedName>
</protein>
<evidence type="ECO:0000259" key="4">
    <source>
        <dbReference type="PROSITE" id="PS50893"/>
    </source>
</evidence>
<reference evidence="5 6" key="1">
    <citation type="submission" date="2021-03" db="EMBL/GenBank/DDBJ databases">
        <title>Streptomyces strains.</title>
        <authorList>
            <person name="Lund M.B."/>
            <person name="Toerring T."/>
        </authorList>
    </citation>
    <scope>NUCLEOTIDE SEQUENCE [LARGE SCALE GENOMIC DNA]</scope>
    <source>
        <strain evidence="5 6">KCC S-1010</strain>
    </source>
</reference>
<feature type="domain" description="ABC transporter" evidence="4">
    <location>
        <begin position="4"/>
        <end position="259"/>
    </location>
</feature>
<accession>A0ABX7RFY5</accession>
<evidence type="ECO:0000313" key="5">
    <source>
        <dbReference type="EMBL" id="QSY47104.1"/>
    </source>
</evidence>
<evidence type="ECO:0000256" key="3">
    <source>
        <dbReference type="ARBA" id="ARBA00022840"/>
    </source>
</evidence>
<keyword evidence="1" id="KW-0677">Repeat</keyword>
<keyword evidence="2" id="KW-0547">Nucleotide-binding</keyword>
<dbReference type="CDD" id="cd03221">
    <property type="entry name" value="ABCF_EF-3"/>
    <property type="match status" value="2"/>
</dbReference>
<dbReference type="EMBL" id="CP071595">
    <property type="protein sequence ID" value="QSY47104.1"/>
    <property type="molecule type" value="Genomic_DNA"/>
</dbReference>
<dbReference type="InterPro" id="IPR003593">
    <property type="entry name" value="AAA+_ATPase"/>
</dbReference>
<dbReference type="InterPro" id="IPR003439">
    <property type="entry name" value="ABC_transporter-like_ATP-bd"/>
</dbReference>
<dbReference type="SUPFAM" id="SSF52540">
    <property type="entry name" value="P-loop containing nucleoside triphosphate hydrolases"/>
    <property type="match status" value="2"/>
</dbReference>
<name>A0ABX7RFY5_9ACTN</name>
<dbReference type="PROSITE" id="PS50893">
    <property type="entry name" value="ABC_TRANSPORTER_2"/>
    <property type="match status" value="2"/>
</dbReference>
<dbReference type="Proteomes" id="UP000671836">
    <property type="component" value="Chromosome"/>
</dbReference>
<keyword evidence="3 5" id="KW-0067">ATP-binding</keyword>
<dbReference type="InterPro" id="IPR027417">
    <property type="entry name" value="P-loop_NTPase"/>
</dbReference>
<organism evidence="5 6">
    <name type="scientific">Streptomyces griseocarneus</name>
    <dbReference type="NCBI Taxonomy" id="51201"/>
    <lineage>
        <taxon>Bacteria</taxon>
        <taxon>Bacillati</taxon>
        <taxon>Actinomycetota</taxon>
        <taxon>Actinomycetes</taxon>
        <taxon>Kitasatosporales</taxon>
        <taxon>Streptomycetaceae</taxon>
        <taxon>Streptomyces</taxon>
    </lineage>
</organism>
<evidence type="ECO:0000256" key="2">
    <source>
        <dbReference type="ARBA" id="ARBA00022741"/>
    </source>
</evidence>
<evidence type="ECO:0000313" key="6">
    <source>
        <dbReference type="Proteomes" id="UP000671836"/>
    </source>
</evidence>
<dbReference type="SMART" id="SM00382">
    <property type="entry name" value="AAA"/>
    <property type="match status" value="2"/>
</dbReference>
<feature type="domain" description="ABC transporter" evidence="4">
    <location>
        <begin position="317"/>
        <end position="541"/>
    </location>
</feature>
<keyword evidence="6" id="KW-1185">Reference proteome</keyword>
<gene>
    <name evidence="5" type="ORF">J3S04_17095</name>
</gene>
<dbReference type="RefSeq" id="WP_086569067.1">
    <property type="nucleotide sequence ID" value="NZ_CP071595.1"/>
</dbReference>
<evidence type="ECO:0000256" key="1">
    <source>
        <dbReference type="ARBA" id="ARBA00022737"/>
    </source>
</evidence>
<sequence length="542" mass="60159">MGHVEAAHLEYHLPDGRTLLGDVSFRVGEGASVALVGANGAGKTTLLRLISGELQPHGGSVTVSGGLGVMPQFVGSVRDDRTVRDLLVSVAHPRIREAARAVDVAELAIMERDDEAAQMAYAQALSDWAEAHGYEAETTWDICTMAALGVPYDQAQWRKVRTLSGGEQKRLVLESLLRGTDEVLLLDEPDNYLDVPGKRWLEERLRETKKTVLFVSHDRELLARSAEKIISVEPGPAGSDVWVHGGGFGTYHDARKERFARFEELRKRWDEKHAQLKKLVINLRQAAAVSHEMASRYAAAQTRLRKFEEAGPPPEPPREQDIRMRLRGGRTGVRALTCEKLELTGLMKPFDLEVFYGERVAVLGSNGSGKSHFLRLLAGDAENPVAHTGMWKLGARVVPGHFAQTHAHPELMGRTLTDILWTEHARDRGQAMSALRRYELEKQGDQPFEKLSGGQQARFQILLLELVGTTALLLDEPTDNLDLESAEALQEGLEAYDGTVLAVTHDRWFARSFDRFLVFGADGTVREVPEPVWGEGRVARKR</sequence>
<dbReference type="GO" id="GO:0005524">
    <property type="term" value="F:ATP binding"/>
    <property type="evidence" value="ECO:0007669"/>
    <property type="project" value="UniProtKB-KW"/>
</dbReference>